<evidence type="ECO:0000313" key="5">
    <source>
        <dbReference type="EMBL" id="OGE19254.1"/>
    </source>
</evidence>
<evidence type="ECO:0000256" key="3">
    <source>
        <dbReference type="PROSITE-ProRule" id="PRU00464"/>
    </source>
</evidence>
<reference evidence="5 6" key="1">
    <citation type="journal article" date="2016" name="Nat. Commun.">
        <title>Thousands of microbial genomes shed light on interconnected biogeochemical processes in an aquifer system.</title>
        <authorList>
            <person name="Anantharaman K."/>
            <person name="Brown C.T."/>
            <person name="Hug L.A."/>
            <person name="Sharon I."/>
            <person name="Castelle C.J."/>
            <person name="Probst A.J."/>
            <person name="Thomas B.C."/>
            <person name="Singh A."/>
            <person name="Wilkins M.J."/>
            <person name="Karaoz U."/>
            <person name="Brodie E.L."/>
            <person name="Williams K.H."/>
            <person name="Hubbard S.S."/>
            <person name="Banfield J.F."/>
        </authorList>
    </citation>
    <scope>NUCLEOTIDE SEQUENCE [LARGE SCALE GENOMIC DNA]</scope>
</reference>
<dbReference type="Proteomes" id="UP000176336">
    <property type="component" value="Unassembled WGS sequence"/>
</dbReference>
<dbReference type="EMBL" id="MFCR01000003">
    <property type="protein sequence ID" value="OGE19254.1"/>
    <property type="molecule type" value="Genomic_DNA"/>
</dbReference>
<evidence type="ECO:0000259" key="4">
    <source>
        <dbReference type="PROSITE" id="PS51084"/>
    </source>
</evidence>
<comment type="caution">
    <text evidence="5">The sequence shown here is derived from an EMBL/GenBank/DDBJ whole genome shotgun (WGS) entry which is preliminary data.</text>
</comment>
<dbReference type="GO" id="GO:0003824">
    <property type="term" value="F:catalytic activity"/>
    <property type="evidence" value="ECO:0007669"/>
    <property type="project" value="InterPro"/>
</dbReference>
<organism evidence="5 6">
    <name type="scientific">Candidatus Daviesbacteria bacterium RIFCSPHIGHO2_01_FULL_41_23</name>
    <dbReference type="NCBI Taxonomy" id="1797764"/>
    <lineage>
        <taxon>Bacteria</taxon>
        <taxon>Candidatus Daviesiibacteriota</taxon>
    </lineage>
</organism>
<dbReference type="Pfam" id="PF11969">
    <property type="entry name" value="DcpS_C"/>
    <property type="match status" value="1"/>
</dbReference>
<evidence type="ECO:0000256" key="2">
    <source>
        <dbReference type="PIRSR" id="PIRSR601310-3"/>
    </source>
</evidence>
<dbReference type="SUPFAM" id="SSF54197">
    <property type="entry name" value="HIT-like"/>
    <property type="match status" value="1"/>
</dbReference>
<feature type="domain" description="HIT" evidence="4">
    <location>
        <begin position="5"/>
        <end position="110"/>
    </location>
</feature>
<proteinExistence type="predicted"/>
<gene>
    <name evidence="5" type="ORF">A2871_00155</name>
</gene>
<dbReference type="Gene3D" id="3.30.428.10">
    <property type="entry name" value="HIT-like"/>
    <property type="match status" value="1"/>
</dbReference>
<evidence type="ECO:0000313" key="6">
    <source>
        <dbReference type="Proteomes" id="UP000176336"/>
    </source>
</evidence>
<dbReference type="InterPro" id="IPR036265">
    <property type="entry name" value="HIT-like_sf"/>
</dbReference>
<accession>A0A1F5ISA2</accession>
<dbReference type="InterPro" id="IPR011146">
    <property type="entry name" value="HIT-like"/>
</dbReference>
<name>A0A1F5ISA2_9BACT</name>
<dbReference type="PANTHER" id="PTHR23089">
    <property type="entry name" value="HISTIDINE TRIAD HIT PROTEIN"/>
    <property type="match status" value="1"/>
</dbReference>
<sequence>MDNCIFCKIINKEIPKEFLYDSENVVAFLDINPSADIHILIVPKEHIGGIGDIESKHGRLLTEVYETVKKLVALNNLQDNLYRVVVNGGSAQHVPHLHFHLLGGNWKKMV</sequence>
<feature type="active site" description="Tele-AMP-histidine intermediate" evidence="1">
    <location>
        <position position="98"/>
    </location>
</feature>
<evidence type="ECO:0000256" key="1">
    <source>
        <dbReference type="PIRSR" id="PIRSR601310-1"/>
    </source>
</evidence>
<dbReference type="PRINTS" id="PR00332">
    <property type="entry name" value="HISTRIAD"/>
</dbReference>
<dbReference type="AlphaFoldDB" id="A0A1F5ISA2"/>
<dbReference type="InterPro" id="IPR001310">
    <property type="entry name" value="Histidine_triad_HIT"/>
</dbReference>
<dbReference type="PROSITE" id="PS51084">
    <property type="entry name" value="HIT_2"/>
    <property type="match status" value="1"/>
</dbReference>
<protein>
    <recommendedName>
        <fullName evidence="4">HIT domain-containing protein</fullName>
    </recommendedName>
</protein>
<feature type="short sequence motif" description="Histidine triad motif" evidence="2 3">
    <location>
        <begin position="96"/>
        <end position="100"/>
    </location>
</feature>